<protein>
    <recommendedName>
        <fullName evidence="3">DUF4435 domain-containing protein</fullName>
    </recommendedName>
</protein>
<dbReference type="Proteomes" id="UP000233350">
    <property type="component" value="Unassembled WGS sequence"/>
</dbReference>
<keyword evidence="2" id="KW-1185">Reference proteome</keyword>
<sequence>MLIVVEGNQDKHFINLYLKYLEKNNIKIVISGGNKGLSNVKADLEQANKIKIIFDADNNFDEAKKNIEKQLNELKIDSKYEMFLLPNDKDNGTLEDLLKEIAKDKCVLRCFDFYFKCIEKLQEKNSKFKLPNKKDKIYAYFETFGYKPNKLEKLEHEKLEEALDFNSPYLEPLKNFLEN</sequence>
<reference evidence="1 2" key="1">
    <citation type="submission" date="2016-07" db="EMBL/GenBank/DDBJ databases">
        <title>Detection of Helicobacter winghamensis from caecal content of red fox (Vulpes vulpes).</title>
        <authorList>
            <person name="Zanoni R.G."/>
            <person name="Florio D."/>
            <person name="Caffara M."/>
            <person name="Renzi M."/>
            <person name="Parisi A."/>
            <person name="Pasquali F."/>
            <person name="Manfreda G."/>
        </authorList>
    </citation>
    <scope>NUCLEOTIDE SEQUENCE [LARGE SCALE GENOMIC DNA]</scope>
    <source>
        <strain evidence="1 2">295_13</strain>
    </source>
</reference>
<comment type="caution">
    <text evidence="1">The sequence shown here is derived from an EMBL/GenBank/DDBJ whole genome shotgun (WGS) entry which is preliminary data.</text>
</comment>
<name>A0A2N3PJ77_9HELI</name>
<dbReference type="OrthoDB" id="308934at2"/>
<organism evidence="1 2">
    <name type="scientific">Helicobacter winghamensis</name>
    <dbReference type="NCBI Taxonomy" id="157268"/>
    <lineage>
        <taxon>Bacteria</taxon>
        <taxon>Pseudomonadati</taxon>
        <taxon>Campylobacterota</taxon>
        <taxon>Epsilonproteobacteria</taxon>
        <taxon>Campylobacterales</taxon>
        <taxon>Helicobacteraceae</taxon>
        <taxon>Helicobacter</taxon>
    </lineage>
</organism>
<dbReference type="GeneID" id="97289479"/>
<gene>
    <name evidence="1" type="ORF">BCM31_04760</name>
</gene>
<proteinExistence type="predicted"/>
<dbReference type="SUPFAM" id="SSF160945">
    <property type="entry name" value="PH0156-like"/>
    <property type="match status" value="1"/>
</dbReference>
<dbReference type="STRING" id="556267.HWAG_00215"/>
<accession>A0A2N3PJ77</accession>
<evidence type="ECO:0000313" key="2">
    <source>
        <dbReference type="Proteomes" id="UP000233350"/>
    </source>
</evidence>
<dbReference type="RefSeq" id="WP_006801906.1">
    <property type="nucleotide sequence ID" value="NZ_CABKOI010000021.1"/>
</dbReference>
<evidence type="ECO:0008006" key="3">
    <source>
        <dbReference type="Google" id="ProtNLM"/>
    </source>
</evidence>
<dbReference type="AlphaFoldDB" id="A0A2N3PJ77"/>
<dbReference type="Pfam" id="PF11536">
    <property type="entry name" value="DUF3226"/>
    <property type="match status" value="1"/>
</dbReference>
<evidence type="ECO:0000313" key="1">
    <source>
        <dbReference type="EMBL" id="PKT81097.1"/>
    </source>
</evidence>
<dbReference type="EMBL" id="MBPK01000032">
    <property type="protein sequence ID" value="PKT81097.1"/>
    <property type="molecule type" value="Genomic_DNA"/>
</dbReference>
<dbReference type="InterPro" id="IPR024508">
    <property type="entry name" value="DUF3226"/>
</dbReference>